<proteinExistence type="predicted"/>
<evidence type="ECO:0000313" key="2">
    <source>
        <dbReference type="EMBL" id="CAI2719210.1"/>
    </source>
</evidence>
<feature type="domain" description="Gamma-glutamylcyclotransferase AIG2-like" evidence="1">
    <location>
        <begin position="31"/>
        <end position="145"/>
    </location>
</feature>
<dbReference type="Gene3D" id="3.10.490.10">
    <property type="entry name" value="Gamma-glutamyl cyclotransferase-like"/>
    <property type="match status" value="1"/>
</dbReference>
<evidence type="ECO:0000313" key="3">
    <source>
        <dbReference type="Proteomes" id="UP001157733"/>
    </source>
</evidence>
<gene>
    <name evidence="2" type="ORF">NSPWAT_2354</name>
</gene>
<sequence length="180" mass="20767">MHPDRFGFQTGAFLNATLNQEPLMPNYINWFTYDTLMDPSVFKEHGLECNAKFSVTLSAHKLAFNKIPLDSGGVENLGLPNIVPTNSNLGMMEGILYEIEESFLPRLDEIYKYPDEYLRKKMRFTKHDFTLISGFVYIAHSDRTQDGLMPDKATLKHYRACKRNLTMLYLSRLMNTPTVD</sequence>
<dbReference type="Proteomes" id="UP001157733">
    <property type="component" value="Chromosome"/>
</dbReference>
<protein>
    <submittedName>
        <fullName evidence="2">AIG2 family protein</fullName>
    </submittedName>
</protein>
<accession>A0ABN8VZN7</accession>
<dbReference type="EMBL" id="OX336137">
    <property type="protein sequence ID" value="CAI2719210.1"/>
    <property type="molecule type" value="Genomic_DNA"/>
</dbReference>
<reference evidence="2 3" key="1">
    <citation type="submission" date="2022-09" db="EMBL/GenBank/DDBJ databases">
        <authorList>
            <person name="Kop L."/>
        </authorList>
    </citation>
    <scope>NUCLEOTIDE SEQUENCE [LARGE SCALE GENOMIC DNA]</scope>
    <source>
        <strain evidence="2 3">347</strain>
    </source>
</reference>
<dbReference type="Pfam" id="PF06094">
    <property type="entry name" value="GGACT"/>
    <property type="match status" value="1"/>
</dbReference>
<keyword evidence="3" id="KW-1185">Reference proteome</keyword>
<name>A0ABN8VZN7_9BACT</name>
<organism evidence="2 3">
    <name type="scientific">Nitrospina watsonii</name>
    <dbReference type="NCBI Taxonomy" id="1323948"/>
    <lineage>
        <taxon>Bacteria</taxon>
        <taxon>Pseudomonadati</taxon>
        <taxon>Nitrospinota/Tectimicrobiota group</taxon>
        <taxon>Nitrospinota</taxon>
        <taxon>Nitrospinia</taxon>
        <taxon>Nitrospinales</taxon>
        <taxon>Nitrospinaceae</taxon>
        <taxon>Nitrospina</taxon>
    </lineage>
</organism>
<evidence type="ECO:0000259" key="1">
    <source>
        <dbReference type="Pfam" id="PF06094"/>
    </source>
</evidence>
<dbReference type="InterPro" id="IPR013024">
    <property type="entry name" value="GGCT-like"/>
</dbReference>
<dbReference type="CDD" id="cd06661">
    <property type="entry name" value="GGCT_like"/>
    <property type="match status" value="1"/>
</dbReference>
<dbReference type="InterPro" id="IPR036568">
    <property type="entry name" value="GGCT-like_sf"/>
</dbReference>
<dbReference type="InterPro" id="IPR009288">
    <property type="entry name" value="AIG2-like_dom"/>
</dbReference>
<dbReference type="SUPFAM" id="SSF110857">
    <property type="entry name" value="Gamma-glutamyl cyclotransferase-like"/>
    <property type="match status" value="1"/>
</dbReference>